<evidence type="ECO:0000256" key="9">
    <source>
        <dbReference type="ARBA" id="ARBA00023316"/>
    </source>
</evidence>
<evidence type="ECO:0000256" key="2">
    <source>
        <dbReference type="ARBA" id="ARBA00022598"/>
    </source>
</evidence>
<dbReference type="AlphaFoldDB" id="A0A1H8P5R1"/>
<organism evidence="15 16">
    <name type="scientific">Propionispora vibrioides</name>
    <dbReference type="NCBI Taxonomy" id="112903"/>
    <lineage>
        <taxon>Bacteria</taxon>
        <taxon>Bacillati</taxon>
        <taxon>Bacillota</taxon>
        <taxon>Negativicutes</taxon>
        <taxon>Selenomonadales</taxon>
        <taxon>Sporomusaceae</taxon>
        <taxon>Propionispora</taxon>
    </lineage>
</organism>
<dbReference type="Gene3D" id="3.90.190.20">
    <property type="entry name" value="Mur ligase, C-terminal domain"/>
    <property type="match status" value="1"/>
</dbReference>
<evidence type="ECO:0000256" key="10">
    <source>
        <dbReference type="HAMAP-Rule" id="MF_02019"/>
    </source>
</evidence>
<dbReference type="InterPro" id="IPR000713">
    <property type="entry name" value="Mur_ligase_N"/>
</dbReference>
<dbReference type="InterPro" id="IPR051046">
    <property type="entry name" value="MurCDEF_CellWall_CoF430Synth"/>
</dbReference>
<dbReference type="SUPFAM" id="SSF53244">
    <property type="entry name" value="MurD-like peptide ligases, peptide-binding domain"/>
    <property type="match status" value="1"/>
</dbReference>
<dbReference type="InterPro" id="IPR035911">
    <property type="entry name" value="MurE/MurF_N"/>
</dbReference>
<dbReference type="RefSeq" id="WP_091743655.1">
    <property type="nucleotide sequence ID" value="NZ_FODY01000001.1"/>
</dbReference>
<dbReference type="GO" id="GO:0071555">
    <property type="term" value="P:cell wall organization"/>
    <property type="evidence" value="ECO:0007669"/>
    <property type="project" value="UniProtKB-KW"/>
</dbReference>
<evidence type="ECO:0000256" key="4">
    <source>
        <dbReference type="ARBA" id="ARBA00022741"/>
    </source>
</evidence>
<dbReference type="OrthoDB" id="9801978at2"/>
<keyword evidence="16" id="KW-1185">Reference proteome</keyword>
<dbReference type="InterPro" id="IPR013221">
    <property type="entry name" value="Mur_ligase_cen"/>
</dbReference>
<evidence type="ECO:0000259" key="13">
    <source>
        <dbReference type="Pfam" id="PF02875"/>
    </source>
</evidence>
<dbReference type="Gene3D" id="3.40.1190.10">
    <property type="entry name" value="Mur-like, catalytic domain"/>
    <property type="match status" value="1"/>
</dbReference>
<dbReference type="SUPFAM" id="SSF53623">
    <property type="entry name" value="MurD-like peptide ligases, catalytic domain"/>
    <property type="match status" value="1"/>
</dbReference>
<evidence type="ECO:0000313" key="15">
    <source>
        <dbReference type="EMBL" id="SEO37202.1"/>
    </source>
</evidence>
<dbReference type="Pfam" id="PF08245">
    <property type="entry name" value="Mur_ligase_M"/>
    <property type="match status" value="1"/>
</dbReference>
<keyword evidence="4 10" id="KW-0547">Nucleotide-binding</keyword>
<dbReference type="STRING" id="112903.SAMN04490178_101343"/>
<gene>
    <name evidence="10" type="primary">murF</name>
    <name evidence="15" type="ORF">SAMN04490178_101343</name>
</gene>
<dbReference type="Gene3D" id="3.40.1390.10">
    <property type="entry name" value="MurE/MurF, N-terminal domain"/>
    <property type="match status" value="1"/>
</dbReference>
<dbReference type="InterPro" id="IPR036565">
    <property type="entry name" value="Mur-like_cat_sf"/>
</dbReference>
<comment type="catalytic activity">
    <reaction evidence="10 11">
        <text>D-alanyl-D-alanine + UDP-N-acetyl-alpha-D-muramoyl-L-alanyl-gamma-D-glutamyl-meso-2,6-diaminopimelate + ATP = UDP-N-acetyl-alpha-D-muramoyl-L-alanyl-gamma-D-glutamyl-meso-2,6-diaminopimeloyl-D-alanyl-D-alanine + ADP + phosphate + H(+)</text>
        <dbReference type="Rhea" id="RHEA:28374"/>
        <dbReference type="ChEBI" id="CHEBI:15378"/>
        <dbReference type="ChEBI" id="CHEBI:30616"/>
        <dbReference type="ChEBI" id="CHEBI:43474"/>
        <dbReference type="ChEBI" id="CHEBI:57822"/>
        <dbReference type="ChEBI" id="CHEBI:61386"/>
        <dbReference type="ChEBI" id="CHEBI:83905"/>
        <dbReference type="ChEBI" id="CHEBI:456216"/>
        <dbReference type="EC" id="6.3.2.10"/>
    </reaction>
</comment>
<keyword evidence="7 10" id="KW-0573">Peptidoglycan synthesis</keyword>
<feature type="domain" description="Mur ligase N-terminal catalytic" evidence="12">
    <location>
        <begin position="29"/>
        <end position="100"/>
    </location>
</feature>
<evidence type="ECO:0000256" key="3">
    <source>
        <dbReference type="ARBA" id="ARBA00022618"/>
    </source>
</evidence>
<comment type="similarity">
    <text evidence="10">Belongs to the MurCDEF family. MurF subfamily.</text>
</comment>
<keyword evidence="9 10" id="KW-0961">Cell wall biogenesis/degradation</keyword>
<dbReference type="Proteomes" id="UP000198847">
    <property type="component" value="Unassembled WGS sequence"/>
</dbReference>
<dbReference type="UniPathway" id="UPA00219"/>
<evidence type="ECO:0000256" key="5">
    <source>
        <dbReference type="ARBA" id="ARBA00022840"/>
    </source>
</evidence>
<keyword evidence="3 10" id="KW-0132">Cell division</keyword>
<reference evidence="15 16" key="1">
    <citation type="submission" date="2016-10" db="EMBL/GenBank/DDBJ databases">
        <authorList>
            <person name="de Groot N.N."/>
        </authorList>
    </citation>
    <scope>NUCLEOTIDE SEQUENCE [LARGE SCALE GENOMIC DNA]</scope>
    <source>
        <strain evidence="15 16">DSM 13305</strain>
    </source>
</reference>
<dbReference type="EC" id="6.3.2.10" evidence="10 11"/>
<dbReference type="GO" id="GO:0051301">
    <property type="term" value="P:cell division"/>
    <property type="evidence" value="ECO:0007669"/>
    <property type="project" value="UniProtKB-KW"/>
</dbReference>
<dbReference type="GO" id="GO:0005737">
    <property type="term" value="C:cytoplasm"/>
    <property type="evidence" value="ECO:0007669"/>
    <property type="project" value="UniProtKB-SubCell"/>
</dbReference>
<dbReference type="PANTHER" id="PTHR43024:SF1">
    <property type="entry name" value="UDP-N-ACETYLMURAMOYL-TRIPEPTIDE--D-ALANYL-D-ALANINE LIGASE"/>
    <property type="match status" value="1"/>
</dbReference>
<evidence type="ECO:0000256" key="7">
    <source>
        <dbReference type="ARBA" id="ARBA00022984"/>
    </source>
</evidence>
<evidence type="ECO:0000256" key="6">
    <source>
        <dbReference type="ARBA" id="ARBA00022960"/>
    </source>
</evidence>
<dbReference type="HAMAP" id="MF_02019">
    <property type="entry name" value="MurF"/>
    <property type="match status" value="1"/>
</dbReference>
<comment type="subcellular location">
    <subcellularLocation>
        <location evidence="10 11">Cytoplasm</location>
    </subcellularLocation>
</comment>
<dbReference type="GO" id="GO:0008360">
    <property type="term" value="P:regulation of cell shape"/>
    <property type="evidence" value="ECO:0007669"/>
    <property type="project" value="UniProtKB-KW"/>
</dbReference>
<dbReference type="NCBIfam" id="TIGR01143">
    <property type="entry name" value="murF"/>
    <property type="match status" value="1"/>
</dbReference>
<comment type="pathway">
    <text evidence="10 11">Cell wall biogenesis; peptidoglycan biosynthesis.</text>
</comment>
<dbReference type="GO" id="GO:0009252">
    <property type="term" value="P:peptidoglycan biosynthetic process"/>
    <property type="evidence" value="ECO:0007669"/>
    <property type="project" value="UniProtKB-UniRule"/>
</dbReference>
<keyword evidence="8 10" id="KW-0131">Cell cycle</keyword>
<sequence>MQFTIKEICQALGSELVTVESAAPDIVFSGISIDTRTVKPGDLFVALIGERFNGHDFLTKAVASGAAGLVVQDVCPAGPLKLPVITVGNTLKALQNIARFHRLRYSIPVIAITGSNGKTTTKDMTAAILASRRSVLKTQANYNNEIGLPLTLLNLTEKHEAAVVEMGMRGLGEIKELAGIALPTVGVITNVGETHMELLGSLDNIAAAKAELVEAIPPEGLIVLNADNPHVLAMAGKARGSVLTYGLTEQADIRASEVVLGDGGSTFTCHVGAETFPVTVPALGRHNVFNALAAISVGSALGLQPVDIQRGLAAFETAAMRLAVSKVSDYVVINDAYNASPASMAAAVDTLVDIAPNRAVAVLGDMLELGDIAVEAHRHIGRRLANSGTGLVVTVGELAGEIAGAAREHGVQEVFACRDHAAAKQILADKLRPGDTILIKGSRGMKMEQILEILGNH</sequence>
<dbReference type="GO" id="GO:0047480">
    <property type="term" value="F:UDP-N-acetylmuramoyl-tripeptide-D-alanyl-D-alanine ligase activity"/>
    <property type="evidence" value="ECO:0007669"/>
    <property type="project" value="UniProtKB-UniRule"/>
</dbReference>
<dbReference type="InterPro" id="IPR036615">
    <property type="entry name" value="Mur_ligase_C_dom_sf"/>
</dbReference>
<evidence type="ECO:0000259" key="12">
    <source>
        <dbReference type="Pfam" id="PF01225"/>
    </source>
</evidence>
<dbReference type="InterPro" id="IPR005863">
    <property type="entry name" value="UDP-N-AcMur_synth"/>
</dbReference>
<evidence type="ECO:0000313" key="16">
    <source>
        <dbReference type="Proteomes" id="UP000198847"/>
    </source>
</evidence>
<dbReference type="Pfam" id="PF01225">
    <property type="entry name" value="Mur_ligase"/>
    <property type="match status" value="1"/>
</dbReference>
<feature type="domain" description="Mur ligase central" evidence="14">
    <location>
        <begin position="112"/>
        <end position="297"/>
    </location>
</feature>
<evidence type="ECO:0000259" key="14">
    <source>
        <dbReference type="Pfam" id="PF08245"/>
    </source>
</evidence>
<name>A0A1H8P5R1_9FIRM</name>
<keyword evidence="5 10" id="KW-0067">ATP-binding</keyword>
<keyword evidence="2 10" id="KW-0436">Ligase</keyword>
<feature type="domain" description="Mur ligase C-terminal" evidence="13">
    <location>
        <begin position="322"/>
        <end position="443"/>
    </location>
</feature>
<accession>A0A1H8P5R1</accession>
<comment type="function">
    <text evidence="10 11">Involved in cell wall formation. Catalyzes the final step in the synthesis of UDP-N-acetylmuramoyl-pentapeptide, the precursor of murein.</text>
</comment>
<dbReference type="InterPro" id="IPR004101">
    <property type="entry name" value="Mur_ligase_C"/>
</dbReference>
<dbReference type="EMBL" id="FODY01000001">
    <property type="protein sequence ID" value="SEO37202.1"/>
    <property type="molecule type" value="Genomic_DNA"/>
</dbReference>
<keyword evidence="6 10" id="KW-0133">Cell shape</keyword>
<dbReference type="PANTHER" id="PTHR43024">
    <property type="entry name" value="UDP-N-ACETYLMURAMOYL-TRIPEPTIDE--D-ALANYL-D-ALANINE LIGASE"/>
    <property type="match status" value="1"/>
</dbReference>
<evidence type="ECO:0000256" key="1">
    <source>
        <dbReference type="ARBA" id="ARBA00022490"/>
    </source>
</evidence>
<evidence type="ECO:0000256" key="11">
    <source>
        <dbReference type="RuleBase" id="RU004136"/>
    </source>
</evidence>
<dbReference type="GO" id="GO:0005524">
    <property type="term" value="F:ATP binding"/>
    <property type="evidence" value="ECO:0007669"/>
    <property type="project" value="UniProtKB-UniRule"/>
</dbReference>
<dbReference type="SUPFAM" id="SSF63418">
    <property type="entry name" value="MurE/MurF N-terminal domain"/>
    <property type="match status" value="1"/>
</dbReference>
<feature type="binding site" evidence="10">
    <location>
        <begin position="114"/>
        <end position="120"/>
    </location>
    <ligand>
        <name>ATP</name>
        <dbReference type="ChEBI" id="CHEBI:30616"/>
    </ligand>
</feature>
<proteinExistence type="inferred from homology"/>
<dbReference type="GO" id="GO:0008766">
    <property type="term" value="F:UDP-N-acetylmuramoylalanyl-D-glutamyl-2,6-diaminopimelate-D-alanyl-D-alanine ligase activity"/>
    <property type="evidence" value="ECO:0007669"/>
    <property type="project" value="RHEA"/>
</dbReference>
<evidence type="ECO:0000256" key="8">
    <source>
        <dbReference type="ARBA" id="ARBA00023306"/>
    </source>
</evidence>
<dbReference type="Pfam" id="PF02875">
    <property type="entry name" value="Mur_ligase_C"/>
    <property type="match status" value="1"/>
</dbReference>
<protein>
    <recommendedName>
        <fullName evidence="10 11">UDP-N-acetylmuramoyl-tripeptide--D-alanyl-D-alanine ligase</fullName>
        <ecNumber evidence="10 11">6.3.2.10</ecNumber>
    </recommendedName>
    <alternativeName>
        <fullName evidence="10">D-alanyl-D-alanine-adding enzyme</fullName>
    </alternativeName>
</protein>
<keyword evidence="1 10" id="KW-0963">Cytoplasm</keyword>